<sequence length="59" mass="6870">MVLTFITFRIVVQNIIPIDLLGNLNIEIQVQDIKTNETSKVRKFNLLFKSLLNKNKRAL</sequence>
<dbReference type="EMBL" id="CP002458">
    <property type="protein sequence ID" value="ADV34760.1"/>
    <property type="molecule type" value="Genomic_DNA"/>
</dbReference>
<dbReference type="Proteomes" id="UP000007473">
    <property type="component" value="Chromosome"/>
</dbReference>
<proteinExistence type="predicted"/>
<protein>
    <submittedName>
        <fullName evidence="1">Uncharacterized protein</fullName>
    </submittedName>
</protein>
<accession>A0AB32XCG2</accession>
<name>A0AB32XCG2_MYCFM</name>
<evidence type="ECO:0000313" key="2">
    <source>
        <dbReference type="Proteomes" id="UP000007473"/>
    </source>
</evidence>
<evidence type="ECO:0000313" key="1">
    <source>
        <dbReference type="EMBL" id="ADV34760.1"/>
    </source>
</evidence>
<dbReference type="AlphaFoldDB" id="A0AB32XCG2"/>
<dbReference type="KEGG" id="mfm:MfeM64YM_0763"/>
<reference evidence="1 2" key="1">
    <citation type="journal article" date="2011" name="J. Bacteriol.">
        <title>Genome sequence of the repetitive-sequence-rich Mycoplasma fermentans strain M64.</title>
        <authorList>
            <person name="Shu H.W."/>
            <person name="Liu T.T."/>
            <person name="Chang H.Y."/>
            <person name="Liu Y.M."/>
            <person name="Wu K.M."/>
            <person name="Shu H.Y."/>
            <person name="Tsai S.F."/>
            <person name="Hsiao K.J."/>
            <person name="Hu W.S."/>
            <person name="Ng W.V."/>
        </authorList>
    </citation>
    <scope>NUCLEOTIDE SEQUENCE [LARGE SCALE GENOMIC DNA]</scope>
    <source>
        <strain evidence="1 2">M64</strain>
    </source>
</reference>
<organism evidence="1 2">
    <name type="scientific">Mycoplasmopsis fermentans (strain M64)</name>
    <name type="common">Mycoplasma fermentans</name>
    <dbReference type="NCBI Taxonomy" id="943945"/>
    <lineage>
        <taxon>Bacteria</taxon>
        <taxon>Bacillati</taxon>
        <taxon>Mycoplasmatota</taxon>
        <taxon>Mycoplasmoidales</taxon>
        <taxon>Metamycoplasmataceae</taxon>
        <taxon>Mycoplasmopsis</taxon>
    </lineage>
</organism>
<gene>
    <name evidence="1" type="ordered locus">MfeM64YM_0763</name>
</gene>